<evidence type="ECO:0008006" key="8">
    <source>
        <dbReference type="Google" id="ProtNLM"/>
    </source>
</evidence>
<feature type="region of interest" description="Disordered" evidence="3">
    <location>
        <begin position="259"/>
        <end position="278"/>
    </location>
</feature>
<evidence type="ECO:0000256" key="2">
    <source>
        <dbReference type="SAM" id="Coils"/>
    </source>
</evidence>
<evidence type="ECO:0000313" key="7">
    <source>
        <dbReference type="EMBL" id="KAG5166590.1"/>
    </source>
</evidence>
<dbReference type="InterPro" id="IPR000591">
    <property type="entry name" value="DEP_dom"/>
</dbReference>
<dbReference type="SMART" id="SM00324">
    <property type="entry name" value="RhoGAP"/>
    <property type="match status" value="1"/>
</dbReference>
<gene>
    <name evidence="7" type="ORF">JR316_008680</name>
</gene>
<feature type="compositionally biased region" description="Pro residues" evidence="3">
    <location>
        <begin position="267"/>
        <end position="276"/>
    </location>
</feature>
<dbReference type="PROSITE" id="PS51741">
    <property type="entry name" value="F_BAR"/>
    <property type="match status" value="1"/>
</dbReference>
<name>A0A8H7XVV3_PSICU</name>
<keyword evidence="1 2" id="KW-0175">Coiled coil</keyword>
<dbReference type="InterPro" id="IPR001060">
    <property type="entry name" value="FCH_dom"/>
</dbReference>
<dbReference type="GO" id="GO:0005096">
    <property type="term" value="F:GTPase activator activity"/>
    <property type="evidence" value="ECO:0007669"/>
    <property type="project" value="TreeGrafter"/>
</dbReference>
<evidence type="ECO:0000256" key="3">
    <source>
        <dbReference type="SAM" id="MobiDB-lite"/>
    </source>
</evidence>
<dbReference type="InterPro" id="IPR036390">
    <property type="entry name" value="WH_DNA-bd_sf"/>
</dbReference>
<feature type="compositionally biased region" description="Polar residues" evidence="3">
    <location>
        <begin position="1056"/>
        <end position="1067"/>
    </location>
</feature>
<dbReference type="GO" id="GO:0007264">
    <property type="term" value="P:small GTPase-mediated signal transduction"/>
    <property type="evidence" value="ECO:0007669"/>
    <property type="project" value="TreeGrafter"/>
</dbReference>
<dbReference type="InterPro" id="IPR031160">
    <property type="entry name" value="F_BAR_dom"/>
</dbReference>
<feature type="region of interest" description="Disordered" evidence="3">
    <location>
        <begin position="214"/>
        <end position="254"/>
    </location>
</feature>
<dbReference type="Pfam" id="PF00611">
    <property type="entry name" value="FCH"/>
    <property type="match status" value="1"/>
</dbReference>
<evidence type="ECO:0000259" key="6">
    <source>
        <dbReference type="PROSITE" id="PS51741"/>
    </source>
</evidence>
<dbReference type="GO" id="GO:0005737">
    <property type="term" value="C:cytoplasm"/>
    <property type="evidence" value="ECO:0007669"/>
    <property type="project" value="TreeGrafter"/>
</dbReference>
<dbReference type="SMART" id="SM00055">
    <property type="entry name" value="FCH"/>
    <property type="match status" value="1"/>
</dbReference>
<accession>A0A8H7XVV3</accession>
<feature type="compositionally biased region" description="Low complexity" evidence="3">
    <location>
        <begin position="1038"/>
        <end position="1048"/>
    </location>
</feature>
<feature type="compositionally biased region" description="Pro residues" evidence="3">
    <location>
        <begin position="874"/>
        <end position="937"/>
    </location>
</feature>
<dbReference type="InterPro" id="IPR000198">
    <property type="entry name" value="RhoGAP_dom"/>
</dbReference>
<dbReference type="InterPro" id="IPR036388">
    <property type="entry name" value="WH-like_DNA-bd_sf"/>
</dbReference>
<dbReference type="PANTHER" id="PTHR23065">
    <property type="entry name" value="PROLINE-SERINE-THREONINE PHOSPHATASE INTERACTING PROTEIN 1"/>
    <property type="match status" value="1"/>
</dbReference>
<evidence type="ECO:0000259" key="5">
    <source>
        <dbReference type="PROSITE" id="PS50238"/>
    </source>
</evidence>
<dbReference type="Pfam" id="PF00610">
    <property type="entry name" value="DEP"/>
    <property type="match status" value="1"/>
</dbReference>
<feature type="compositionally biased region" description="Low complexity" evidence="3">
    <location>
        <begin position="981"/>
        <end position="993"/>
    </location>
</feature>
<dbReference type="Gene3D" id="1.10.10.10">
    <property type="entry name" value="Winged helix-like DNA-binding domain superfamily/Winged helix DNA-binding domain"/>
    <property type="match status" value="1"/>
</dbReference>
<dbReference type="AlphaFoldDB" id="A0A8H7XVV3"/>
<dbReference type="SUPFAM" id="SSF46785">
    <property type="entry name" value="Winged helix' DNA-binding domain"/>
    <property type="match status" value="1"/>
</dbReference>
<dbReference type="SUPFAM" id="SSF48350">
    <property type="entry name" value="GTPase activation domain, GAP"/>
    <property type="match status" value="1"/>
</dbReference>
<proteinExistence type="predicted"/>
<evidence type="ECO:0000259" key="4">
    <source>
        <dbReference type="PROSITE" id="PS50186"/>
    </source>
</evidence>
<feature type="compositionally biased region" description="Basic and acidic residues" evidence="3">
    <location>
        <begin position="241"/>
        <end position="253"/>
    </location>
</feature>
<feature type="compositionally biased region" description="Low complexity" evidence="3">
    <location>
        <begin position="1011"/>
        <end position="1031"/>
    </location>
</feature>
<feature type="domain" description="DEP" evidence="4">
    <location>
        <begin position="313"/>
        <end position="393"/>
    </location>
</feature>
<feature type="domain" description="F-BAR" evidence="6">
    <location>
        <begin position="8"/>
        <end position="532"/>
    </location>
</feature>
<feature type="region of interest" description="Disordered" evidence="3">
    <location>
        <begin position="845"/>
        <end position="1158"/>
    </location>
</feature>
<feature type="compositionally biased region" description="Low complexity" evidence="3">
    <location>
        <begin position="1123"/>
        <end position="1140"/>
    </location>
</feature>
<feature type="compositionally biased region" description="Acidic residues" evidence="3">
    <location>
        <begin position="1149"/>
        <end position="1158"/>
    </location>
</feature>
<dbReference type="PANTHER" id="PTHR23065:SF17">
    <property type="entry name" value="RHO-GTPASE-ACTIVATING PROTEIN RGD2"/>
    <property type="match status" value="1"/>
</dbReference>
<feature type="coiled-coil region" evidence="2">
    <location>
        <begin position="347"/>
        <end position="374"/>
    </location>
</feature>
<dbReference type="Gene3D" id="1.10.555.10">
    <property type="entry name" value="Rho GTPase activation protein"/>
    <property type="match status" value="1"/>
</dbReference>
<dbReference type="PROSITE" id="PS50238">
    <property type="entry name" value="RHOGAP"/>
    <property type="match status" value="1"/>
</dbReference>
<dbReference type="PROSITE" id="PS50186">
    <property type="entry name" value="DEP"/>
    <property type="match status" value="1"/>
</dbReference>
<feature type="region of interest" description="Disordered" evidence="3">
    <location>
        <begin position="159"/>
        <end position="202"/>
    </location>
</feature>
<dbReference type="Gene3D" id="1.20.1270.60">
    <property type="entry name" value="Arfaptin homology (AH) domain/BAR domain"/>
    <property type="match status" value="2"/>
</dbReference>
<dbReference type="OrthoDB" id="2155291at2759"/>
<organism evidence="7">
    <name type="scientific">Psilocybe cubensis</name>
    <name type="common">Psychedelic mushroom</name>
    <name type="synonym">Stropharia cubensis</name>
    <dbReference type="NCBI Taxonomy" id="181762"/>
    <lineage>
        <taxon>Eukaryota</taxon>
        <taxon>Fungi</taxon>
        <taxon>Dikarya</taxon>
        <taxon>Basidiomycota</taxon>
        <taxon>Agaricomycotina</taxon>
        <taxon>Agaricomycetes</taxon>
        <taxon>Agaricomycetidae</taxon>
        <taxon>Agaricales</taxon>
        <taxon>Agaricineae</taxon>
        <taxon>Strophariaceae</taxon>
        <taxon>Psilocybe</taxon>
    </lineage>
</organism>
<evidence type="ECO:0000256" key="1">
    <source>
        <dbReference type="PROSITE-ProRule" id="PRU01077"/>
    </source>
</evidence>
<reference evidence="7" key="1">
    <citation type="submission" date="2021-02" db="EMBL/GenBank/DDBJ databases">
        <title>Psilocybe cubensis genome.</title>
        <authorList>
            <person name="Mckernan K.J."/>
            <person name="Crawford S."/>
            <person name="Trippe A."/>
            <person name="Kane L.T."/>
            <person name="Mclaughlin S."/>
        </authorList>
    </citation>
    <scope>NUCLEOTIDE SEQUENCE [LARGE SCALE GENOMIC DNA]</scope>
    <source>
        <strain evidence="7">MGC-MH-2018</strain>
    </source>
</reference>
<dbReference type="InterPro" id="IPR008936">
    <property type="entry name" value="Rho_GTPase_activation_prot"/>
</dbReference>
<comment type="caution">
    <text evidence="7">The sequence shown here is derived from an EMBL/GenBank/DDBJ whole genome shotgun (WGS) entry which is preliminary data.</text>
</comment>
<dbReference type="InterPro" id="IPR027267">
    <property type="entry name" value="AH/BAR_dom_sf"/>
</dbReference>
<feature type="compositionally biased region" description="Low complexity" evidence="3">
    <location>
        <begin position="1073"/>
        <end position="1105"/>
    </location>
</feature>
<dbReference type="GO" id="GO:0000935">
    <property type="term" value="C:division septum"/>
    <property type="evidence" value="ECO:0007669"/>
    <property type="project" value="TreeGrafter"/>
</dbReference>
<feature type="domain" description="Rho-GAP" evidence="5">
    <location>
        <begin position="577"/>
        <end position="789"/>
    </location>
</feature>
<dbReference type="Pfam" id="PF00620">
    <property type="entry name" value="RhoGAP"/>
    <property type="match status" value="1"/>
</dbReference>
<dbReference type="GO" id="GO:0005886">
    <property type="term" value="C:plasma membrane"/>
    <property type="evidence" value="ECO:0007669"/>
    <property type="project" value="TreeGrafter"/>
</dbReference>
<protein>
    <recommendedName>
        <fullName evidence="8">Rho-GAP domain-containing protein</fullName>
    </recommendedName>
</protein>
<dbReference type="SUPFAM" id="SSF103657">
    <property type="entry name" value="BAR/IMD domain-like"/>
    <property type="match status" value="1"/>
</dbReference>
<dbReference type="EMBL" id="JAFIQS010000008">
    <property type="protein sequence ID" value="KAG5166590.1"/>
    <property type="molecule type" value="Genomic_DNA"/>
</dbReference>
<dbReference type="GO" id="GO:0007010">
    <property type="term" value="P:cytoskeleton organization"/>
    <property type="evidence" value="ECO:0007669"/>
    <property type="project" value="TreeGrafter"/>
</dbReference>
<sequence length="1158" mass="125849">MAVLSLPLSFTNSFWSQDYRRGLEVLFAKLEQGVAENDEIIAFVRARAAAENSIANSLRNPSHTGKQGTGFSADDGATLLMAFRGLQAESAAQGQAHLSMAKELSTLVADPFDEWAQGYKERLRQNKATVIDNWLRSYELAQADVAKLKNQYLAKVRRADEAEDDAKFAPNSGGPTDKYTSSPRIRPADGGHRTAPQRTASVSERIAQRLKEIQKRSADVLAQATSTEDPNASASSSPSSESEKQLPKVDKGKGRAILTEEPEELVSPPPMSPMPPPKEELLPSSPMPYIPQPIVVAGISLPPIAISQLLTRAAAELRLRPVRFPLLGEYQDAFTGEEFTVWLQQNVTALGGSLDRAEEMAKELTEREGLLRRLGELGNQFEDSDDAFYQFRPKAFELGHQNPEQSTMAKAQADTLFKKTGTSFVSLVNKALNTNGINGDKEPPYIRARHEADEADKAYRIGVRRLDRHRLALEERIEETLKVLQRWETERLRAVKTVLLQYQGTLANLPKSLEPSIERSATLIASYQPESDLTALIERYRTGPFRPSPQIYESVAHDESDVVFGIDLRKWAEGGWYALTQGADSPEKKDIIPPVLSALLAALDTAYTRVPSDIEKRKAWIYEVPLPAVHQLRESLNAVPPTQPFSAEFLAKFDAPVIASCVKLWVLELDPPLALYEGWEDFRRLYPTVGSAAPKEGEGEGEQHLQVVSTALLRLPRVHLYVLDAIVKHLRNLVETTKVEEADEIYFTKLALSIGRSVLRPKVETELSIQDRHPTLLFLDLLKNYDALLPPTIARKKRESERKVPIRKRTAPIDMRLSRSRISMQIGADAQQLLAAQQLAQNPSLAHKSPELPSLPPPPSLTAKVTEAEKSVLTPPPPPPVLEKTRTPPPPPPIVPPPPPPALEKPKTPSPPPAPIVAPPPPPPVLSAPKTSDPPRPNFKEPPPEFDDVPMPSFKEPPPELDDVPPRPTFADPPPEDSDMSTPATTVSSVTPVAPTPKVPTAKVIPPTPRGKQGSVSGSGASSPSKIASRSPSPPVTPGSATSATATGDDIVLGSGKTSISRTSSAQAGGVMRGPRLARGPRAAPGTGSVGSVQNLVQNLNNRNSTSGAPAGGAANTKVNRLSGSPVRRPSSVVGRSAASFSRRTMASDAEDDVVDKK</sequence>